<evidence type="ECO:0000256" key="4">
    <source>
        <dbReference type="ARBA" id="ARBA00022827"/>
    </source>
</evidence>
<dbReference type="Gene3D" id="3.30.390.30">
    <property type="match status" value="1"/>
</dbReference>
<dbReference type="SUPFAM" id="SSF55424">
    <property type="entry name" value="FAD/NAD-linked reductases, dimerisation (C-terminal) domain"/>
    <property type="match status" value="1"/>
</dbReference>
<dbReference type="PANTHER" id="PTHR43014">
    <property type="entry name" value="MERCURIC REDUCTASE"/>
    <property type="match status" value="1"/>
</dbReference>
<dbReference type="PANTHER" id="PTHR43014:SF4">
    <property type="entry name" value="PYRIDINE NUCLEOTIDE-DISULFIDE OXIDOREDUCTASE RCLA-RELATED"/>
    <property type="match status" value="1"/>
</dbReference>
<evidence type="ECO:0000313" key="7">
    <source>
        <dbReference type="EMBL" id="WNK21161.1"/>
    </source>
</evidence>
<feature type="domain" description="FAD/NAD(P)-binding" evidence="6">
    <location>
        <begin position="6"/>
        <end position="317"/>
    </location>
</feature>
<keyword evidence="3" id="KW-0285">Flavoprotein</keyword>
<reference evidence="7 8" key="1">
    <citation type="submission" date="2023-03" db="EMBL/GenBank/DDBJ databases">
        <title>Halomonas sp. nov., isolated from Korean tranditional fermented seafood 'Jeotgal'.</title>
        <authorList>
            <person name="Kim B."/>
            <person name="Shin N.-R."/>
        </authorList>
    </citation>
    <scope>NUCLEOTIDE SEQUENCE [LARGE SCALE GENOMIC DNA]</scope>
    <source>
        <strain evidence="7 8">SG2L-4</strain>
    </source>
</reference>
<comment type="similarity">
    <text evidence="2">Belongs to the class-I pyridine nucleotide-disulfide oxidoreductase family.</text>
</comment>
<dbReference type="Gene3D" id="3.50.50.60">
    <property type="entry name" value="FAD/NAD(P)-binding domain"/>
    <property type="match status" value="2"/>
</dbReference>
<comment type="cofactor">
    <cofactor evidence="1">
        <name>FAD</name>
        <dbReference type="ChEBI" id="CHEBI:57692"/>
    </cofactor>
</comment>
<dbReference type="InterPro" id="IPR001100">
    <property type="entry name" value="Pyr_nuc-diS_OxRdtase"/>
</dbReference>
<dbReference type="PIRSF" id="PIRSF000350">
    <property type="entry name" value="Mercury_reductase_MerA"/>
    <property type="match status" value="1"/>
</dbReference>
<dbReference type="InterPro" id="IPR023753">
    <property type="entry name" value="FAD/NAD-binding_dom"/>
</dbReference>
<name>A0ABY9Z2B6_9GAMM</name>
<dbReference type="InterPro" id="IPR036188">
    <property type="entry name" value="FAD/NAD-bd_sf"/>
</dbReference>
<dbReference type="EMBL" id="CP119391">
    <property type="protein sequence ID" value="WNK21161.1"/>
    <property type="molecule type" value="Genomic_DNA"/>
</dbReference>
<dbReference type="GO" id="GO:0004148">
    <property type="term" value="F:dihydrolipoyl dehydrogenase (NADH) activity"/>
    <property type="evidence" value="ECO:0007669"/>
    <property type="project" value="UniProtKB-EC"/>
</dbReference>
<dbReference type="PRINTS" id="PR00368">
    <property type="entry name" value="FADPNR"/>
</dbReference>
<dbReference type="InterPro" id="IPR016156">
    <property type="entry name" value="FAD/NAD-linked_Rdtase_dimer_sf"/>
</dbReference>
<accession>A0ABY9Z2B6</accession>
<evidence type="ECO:0000256" key="1">
    <source>
        <dbReference type="ARBA" id="ARBA00001974"/>
    </source>
</evidence>
<dbReference type="Proteomes" id="UP001301869">
    <property type="component" value="Chromosome"/>
</dbReference>
<dbReference type="SUPFAM" id="SSF51905">
    <property type="entry name" value="FAD/NAD(P)-binding domain"/>
    <property type="match status" value="1"/>
</dbReference>
<dbReference type="PRINTS" id="PR00411">
    <property type="entry name" value="PNDRDTASEI"/>
</dbReference>
<evidence type="ECO:0000259" key="6">
    <source>
        <dbReference type="Pfam" id="PF07992"/>
    </source>
</evidence>
<evidence type="ECO:0000256" key="2">
    <source>
        <dbReference type="ARBA" id="ARBA00007532"/>
    </source>
</evidence>
<dbReference type="Pfam" id="PF07992">
    <property type="entry name" value="Pyr_redox_2"/>
    <property type="match status" value="1"/>
</dbReference>
<dbReference type="InterPro" id="IPR004099">
    <property type="entry name" value="Pyr_nucl-diS_OxRdtase_dimer"/>
</dbReference>
<feature type="domain" description="Pyridine nucleotide-disulphide oxidoreductase dimerisation" evidence="5">
    <location>
        <begin position="339"/>
        <end position="443"/>
    </location>
</feature>
<keyword evidence="7" id="KW-0560">Oxidoreductase</keyword>
<protein>
    <submittedName>
        <fullName evidence="7">Dihydrolipoyl dehydrogenase</fullName>
        <ecNumber evidence="7">1.8.1.4</ecNumber>
    </submittedName>
</protein>
<organism evidence="7 8">
    <name type="scientific">Halomonas piscis</name>
    <dbReference type="NCBI Taxonomy" id="3031727"/>
    <lineage>
        <taxon>Bacteria</taxon>
        <taxon>Pseudomonadati</taxon>
        <taxon>Pseudomonadota</taxon>
        <taxon>Gammaproteobacteria</taxon>
        <taxon>Oceanospirillales</taxon>
        <taxon>Halomonadaceae</taxon>
        <taxon>Halomonas</taxon>
    </lineage>
</organism>
<sequence>MTRHVKLVILGAGTAGLTALSEARRYTDDVLLINAGPYGTTCARVGCMPSKALLEVAHAYGRRDWLAANGMQGSELLRMDLPAVMTHVRTLRDRFVAGPVGTVESLGERSVHGQPRFLDPTTLEVNGERIQAENVIIATGTRPNLPEAWRSLGDRVVTSDEVFELEAPGKRLGVVGLGPIGVELGQAFAQLGCEVHAFTRGPSVAGLSDPQVNASLIEVLERQMTVATEADVSLHQSDTGVMVQNSGKEVEVDWVLASLGRRPNIEGLGLENLGVELDERGVPLFDESTLRIGELPVFIAGDVDGLRPLMHEAADAGRIAAYHALHPDAECLARRTPQGIVFTEPGAGHAGLTSRQLPDTGIVTGSADFSKQARALMAGRNAGCLKLYADESDGRLLGAELVAPDAEHLLHLLAWSIQQQMTVDQILEMPFYHPVVEEGMRTALQAARRELGKRRTQPDLPLCHEPADWALGGSARV</sequence>
<keyword evidence="4" id="KW-0274">FAD</keyword>
<evidence type="ECO:0000256" key="3">
    <source>
        <dbReference type="ARBA" id="ARBA00022630"/>
    </source>
</evidence>
<gene>
    <name evidence="7" type="ORF">P1P91_05665</name>
</gene>
<dbReference type="RefSeq" id="WP_311885128.1">
    <property type="nucleotide sequence ID" value="NZ_CP119391.1"/>
</dbReference>
<proteinExistence type="inferred from homology"/>
<dbReference type="EC" id="1.8.1.4" evidence="7"/>
<keyword evidence="8" id="KW-1185">Reference proteome</keyword>
<dbReference type="NCBIfam" id="NF004939">
    <property type="entry name" value="PRK06292.1-1"/>
    <property type="match status" value="1"/>
</dbReference>
<dbReference type="Pfam" id="PF02852">
    <property type="entry name" value="Pyr_redox_dim"/>
    <property type="match status" value="1"/>
</dbReference>
<evidence type="ECO:0000259" key="5">
    <source>
        <dbReference type="Pfam" id="PF02852"/>
    </source>
</evidence>
<evidence type="ECO:0000313" key="8">
    <source>
        <dbReference type="Proteomes" id="UP001301869"/>
    </source>
</evidence>